<dbReference type="PANTHER" id="PTHR43884">
    <property type="entry name" value="ACYL-COA DEHYDROGENASE"/>
    <property type="match status" value="1"/>
</dbReference>
<evidence type="ECO:0000313" key="9">
    <source>
        <dbReference type="Proteomes" id="UP000733379"/>
    </source>
</evidence>
<proteinExistence type="inferred from homology"/>
<dbReference type="InterPro" id="IPR036250">
    <property type="entry name" value="AcylCo_DH-like_C"/>
</dbReference>
<comment type="similarity">
    <text evidence="2">Belongs to the acyl-CoA dehydrogenase family.</text>
</comment>
<dbReference type="SUPFAM" id="SSF56645">
    <property type="entry name" value="Acyl-CoA dehydrogenase NM domain-like"/>
    <property type="match status" value="1"/>
</dbReference>
<dbReference type="Pfam" id="PF02771">
    <property type="entry name" value="Acyl-CoA_dh_N"/>
    <property type="match status" value="1"/>
</dbReference>
<dbReference type="Gene3D" id="1.20.140.10">
    <property type="entry name" value="Butyryl-CoA Dehydrogenase, subunit A, domain 3"/>
    <property type="match status" value="1"/>
</dbReference>
<feature type="domain" description="Acyl-CoA dehydrogenase/oxidase N-terminal" evidence="7">
    <location>
        <begin position="25"/>
        <end position="103"/>
    </location>
</feature>
<evidence type="ECO:0000256" key="4">
    <source>
        <dbReference type="ARBA" id="ARBA00022827"/>
    </source>
</evidence>
<dbReference type="Gene3D" id="2.40.110.10">
    <property type="entry name" value="Butyryl-CoA Dehydrogenase, subunit A, domain 2"/>
    <property type="match status" value="1"/>
</dbReference>
<sequence length="379" mass="39917">MSTPLAAAGEIRWPRSETAGFIPGPEQFALRESLRALLGKRGDITQVREASSTERGFSASLWQALVDDMSVTRLAVPEDRGGLGYGVAELATILEECGRALVCEPVFSSAVLGVQALLLTRPDDDLLEGVLGGDLLATVSALDATTDDLRASRTSAGWVVDGTVTHLTCGGDADVVVASADSQDGRRLFALRPGRDCVRTERTVLDPTRRQADVTLRGARAVALTEPGETAAAATRLRDLGALALASENTGIVDMLLEMTVAYTSTRRQFDRAIGSFQAVKHRLADLLVLLERARSASRYAAAAFAQDPDAARLAVAVAGAVCTDAAVQAAAEAVQLHGGIGFTWEHPAHSYFRRAMGNEAAQGGSRTHRATIAALVGL</sequence>
<dbReference type="InterPro" id="IPR009100">
    <property type="entry name" value="AcylCoA_DH/oxidase_NM_dom_sf"/>
</dbReference>
<dbReference type="InterPro" id="IPR046373">
    <property type="entry name" value="Acyl-CoA_Oxase/DH_mid-dom_sf"/>
</dbReference>
<comment type="caution">
    <text evidence="8">The sequence shown here is derived from an EMBL/GenBank/DDBJ whole genome shotgun (WGS) entry which is preliminary data.</text>
</comment>
<organism evidence="8 9">
    <name type="scientific">Nocardia albiluteola</name>
    <dbReference type="NCBI Taxonomy" id="2842303"/>
    <lineage>
        <taxon>Bacteria</taxon>
        <taxon>Bacillati</taxon>
        <taxon>Actinomycetota</taxon>
        <taxon>Actinomycetes</taxon>
        <taxon>Mycobacteriales</taxon>
        <taxon>Nocardiaceae</taxon>
        <taxon>Nocardia</taxon>
    </lineage>
</organism>
<dbReference type="EMBL" id="JAHKNI010000024">
    <property type="protein sequence ID" value="MBU3067689.1"/>
    <property type="molecule type" value="Genomic_DNA"/>
</dbReference>
<keyword evidence="9" id="KW-1185">Reference proteome</keyword>
<evidence type="ECO:0000256" key="5">
    <source>
        <dbReference type="ARBA" id="ARBA00023002"/>
    </source>
</evidence>
<dbReference type="Pfam" id="PF00441">
    <property type="entry name" value="Acyl-CoA_dh_1"/>
    <property type="match status" value="1"/>
</dbReference>
<dbReference type="Proteomes" id="UP000733379">
    <property type="component" value="Unassembled WGS sequence"/>
</dbReference>
<feature type="domain" description="Acyl-CoA dehydrogenase/oxidase C-terminal" evidence="6">
    <location>
        <begin position="240"/>
        <end position="375"/>
    </location>
</feature>
<evidence type="ECO:0000259" key="7">
    <source>
        <dbReference type="Pfam" id="PF02771"/>
    </source>
</evidence>
<evidence type="ECO:0000313" key="8">
    <source>
        <dbReference type="EMBL" id="MBU3067689.1"/>
    </source>
</evidence>
<keyword evidence="5" id="KW-0560">Oxidoreductase</keyword>
<protein>
    <submittedName>
        <fullName evidence="8">Acyl-CoA/acyl-ACP dehydrogenase</fullName>
    </submittedName>
</protein>
<comment type="cofactor">
    <cofactor evidence="1">
        <name>FAD</name>
        <dbReference type="ChEBI" id="CHEBI:57692"/>
    </cofactor>
</comment>
<dbReference type="Gene3D" id="1.10.540.10">
    <property type="entry name" value="Acyl-CoA dehydrogenase/oxidase, N-terminal domain"/>
    <property type="match status" value="1"/>
</dbReference>
<name>A0ABS6BBN9_9NOCA</name>
<dbReference type="RefSeq" id="WP_215923771.1">
    <property type="nucleotide sequence ID" value="NZ_JAHKNI010000024.1"/>
</dbReference>
<dbReference type="InterPro" id="IPR013786">
    <property type="entry name" value="AcylCoA_DH/ox_N"/>
</dbReference>
<dbReference type="InterPro" id="IPR009075">
    <property type="entry name" value="AcylCo_DH/oxidase_C"/>
</dbReference>
<reference evidence="8 9" key="1">
    <citation type="submission" date="2021-06" db="EMBL/GenBank/DDBJ databases">
        <title>Actinomycetes sequencing.</title>
        <authorList>
            <person name="Shan Q."/>
        </authorList>
    </citation>
    <scope>NUCLEOTIDE SEQUENCE [LARGE SCALE GENOMIC DNA]</scope>
    <source>
        <strain evidence="8 9">NEAU-G5</strain>
    </source>
</reference>
<evidence type="ECO:0000256" key="3">
    <source>
        <dbReference type="ARBA" id="ARBA00022630"/>
    </source>
</evidence>
<dbReference type="InterPro" id="IPR037069">
    <property type="entry name" value="AcylCoA_DH/ox_N_sf"/>
</dbReference>
<dbReference type="SUPFAM" id="SSF47203">
    <property type="entry name" value="Acyl-CoA dehydrogenase C-terminal domain-like"/>
    <property type="match status" value="1"/>
</dbReference>
<evidence type="ECO:0000256" key="2">
    <source>
        <dbReference type="ARBA" id="ARBA00009347"/>
    </source>
</evidence>
<accession>A0ABS6BBN9</accession>
<keyword evidence="4" id="KW-0274">FAD</keyword>
<gene>
    <name evidence="8" type="ORF">KO481_39995</name>
</gene>
<evidence type="ECO:0000256" key="1">
    <source>
        <dbReference type="ARBA" id="ARBA00001974"/>
    </source>
</evidence>
<dbReference type="PANTHER" id="PTHR43884:SF20">
    <property type="entry name" value="ACYL-COA DEHYDROGENASE FADE28"/>
    <property type="match status" value="1"/>
</dbReference>
<evidence type="ECO:0000259" key="6">
    <source>
        <dbReference type="Pfam" id="PF00441"/>
    </source>
</evidence>
<keyword evidence="3" id="KW-0285">Flavoprotein</keyword>